<comment type="similarity">
    <text evidence="1">Belongs to the peptidase M67A family.</text>
</comment>
<keyword evidence="6" id="KW-1185">Reference proteome</keyword>
<evidence type="ECO:0000313" key="6">
    <source>
        <dbReference type="Proteomes" id="UP000054937"/>
    </source>
</evidence>
<accession>A0A0V0QLL5</accession>
<gene>
    <name evidence="5" type="ORF">PPERSA_10189</name>
</gene>
<dbReference type="EMBL" id="LDAU01000144">
    <property type="protein sequence ID" value="KRX03108.1"/>
    <property type="molecule type" value="Genomic_DNA"/>
</dbReference>
<dbReference type="InterPro" id="IPR024969">
    <property type="entry name" value="EIF3F/CSN6-like_C"/>
</dbReference>
<comment type="caution">
    <text evidence="5">The sequence shown here is derived from an EMBL/GenBank/DDBJ whole genome shotgun (WGS) entry which is preliminary data.</text>
</comment>
<dbReference type="SMART" id="SM00232">
    <property type="entry name" value="JAB_MPN"/>
    <property type="match status" value="1"/>
</dbReference>
<dbReference type="InterPro" id="IPR033858">
    <property type="entry name" value="MPN_RPN7_8"/>
</dbReference>
<dbReference type="InterPro" id="IPR000555">
    <property type="entry name" value="JAMM/MPN+_dom"/>
</dbReference>
<dbReference type="Gene3D" id="3.40.140.10">
    <property type="entry name" value="Cytidine Deaminase, domain 2"/>
    <property type="match status" value="1"/>
</dbReference>
<organism evidence="5 6">
    <name type="scientific">Pseudocohnilembus persalinus</name>
    <name type="common">Ciliate</name>
    <dbReference type="NCBI Taxonomy" id="266149"/>
    <lineage>
        <taxon>Eukaryota</taxon>
        <taxon>Sar</taxon>
        <taxon>Alveolata</taxon>
        <taxon>Ciliophora</taxon>
        <taxon>Intramacronucleata</taxon>
        <taxon>Oligohymenophorea</taxon>
        <taxon>Scuticociliatia</taxon>
        <taxon>Philasterida</taxon>
        <taxon>Pseudocohnilembidae</taxon>
        <taxon>Pseudocohnilembus</taxon>
    </lineage>
</organism>
<evidence type="ECO:0000313" key="5">
    <source>
        <dbReference type="EMBL" id="KRX03108.1"/>
    </source>
</evidence>
<evidence type="ECO:0000256" key="2">
    <source>
        <dbReference type="ARBA" id="ARBA00022942"/>
    </source>
</evidence>
<dbReference type="CDD" id="cd08062">
    <property type="entry name" value="MPN_RPN7_8"/>
    <property type="match status" value="1"/>
</dbReference>
<proteinExistence type="inferred from homology"/>
<dbReference type="Pfam" id="PF01398">
    <property type="entry name" value="JAB"/>
    <property type="match status" value="1"/>
</dbReference>
<name>A0A0V0QLL5_PSEPJ</name>
<keyword evidence="2" id="KW-0647">Proteasome</keyword>
<sequence length="325" mass="37454">MSQPLFKSIEIHPLVLLSVVDHYNRVVQKNRNQRVVGVLLGKYNGDTIDVSNSYALPFEEDLKEGGIWYVDHGYHEKMYAMFRKINLNEEIVGWYTTGVRYKKHDIDINELFRNYCANPMLVVIDPEQVSEQALPTECFQSVEEVSGDGKIIKKFVSIPSTVVATEPEEIGVEHLLREIKDISTDSLTNTLRQKVLAIKGMSSNIITINNYLNKVYHGKIQPNSQIMNNIQEILNLLPNLESEELLNAFTAKNNDLIFVLYICSMIRSVISLHNLIQNKIDNREAEKQERDKELNQKKEKENAEENKNKEKEENSTTAQNKEEKK</sequence>
<dbReference type="GO" id="GO:0008237">
    <property type="term" value="F:metallopeptidase activity"/>
    <property type="evidence" value="ECO:0007669"/>
    <property type="project" value="InterPro"/>
</dbReference>
<evidence type="ECO:0000256" key="1">
    <source>
        <dbReference type="ARBA" id="ARBA00008568"/>
    </source>
</evidence>
<dbReference type="FunCoup" id="A0A0V0QLL5">
    <property type="interactions" value="438"/>
</dbReference>
<dbReference type="AlphaFoldDB" id="A0A0V0QLL5"/>
<dbReference type="OMA" id="HAMSIKT"/>
<evidence type="ECO:0000259" key="4">
    <source>
        <dbReference type="PROSITE" id="PS50249"/>
    </source>
</evidence>
<dbReference type="Proteomes" id="UP000054937">
    <property type="component" value="Unassembled WGS sequence"/>
</dbReference>
<protein>
    <recommendedName>
        <fullName evidence="4">MPN domain-containing protein</fullName>
    </recommendedName>
</protein>
<dbReference type="GO" id="GO:0043161">
    <property type="term" value="P:proteasome-mediated ubiquitin-dependent protein catabolic process"/>
    <property type="evidence" value="ECO:0007669"/>
    <property type="project" value="TreeGrafter"/>
</dbReference>
<dbReference type="PANTHER" id="PTHR10540">
    <property type="entry name" value="EUKARYOTIC TRANSLATION INITIATION FACTOR 3 SUBUNIT F-RELATED"/>
    <property type="match status" value="1"/>
</dbReference>
<dbReference type="InParanoid" id="A0A0V0QLL5"/>
<dbReference type="OrthoDB" id="10256771at2759"/>
<reference evidence="5 6" key="1">
    <citation type="journal article" date="2015" name="Sci. Rep.">
        <title>Genome of the facultative scuticociliatosis pathogen Pseudocohnilembus persalinus provides insight into its virulence through horizontal gene transfer.</title>
        <authorList>
            <person name="Xiong J."/>
            <person name="Wang G."/>
            <person name="Cheng J."/>
            <person name="Tian M."/>
            <person name="Pan X."/>
            <person name="Warren A."/>
            <person name="Jiang C."/>
            <person name="Yuan D."/>
            <person name="Miao W."/>
        </authorList>
    </citation>
    <scope>NUCLEOTIDE SEQUENCE [LARGE SCALE GENOMIC DNA]</scope>
    <source>
        <strain evidence="5">36N120E</strain>
    </source>
</reference>
<feature type="region of interest" description="Disordered" evidence="3">
    <location>
        <begin position="282"/>
        <end position="325"/>
    </location>
</feature>
<dbReference type="InterPro" id="IPR037518">
    <property type="entry name" value="MPN"/>
</dbReference>
<dbReference type="Pfam" id="PF13012">
    <property type="entry name" value="MitMem_reg"/>
    <property type="match status" value="1"/>
</dbReference>
<dbReference type="PROSITE" id="PS50249">
    <property type="entry name" value="MPN"/>
    <property type="match status" value="1"/>
</dbReference>
<feature type="domain" description="MPN" evidence="4">
    <location>
        <begin position="9"/>
        <end position="145"/>
    </location>
</feature>
<evidence type="ECO:0000256" key="3">
    <source>
        <dbReference type="SAM" id="MobiDB-lite"/>
    </source>
</evidence>
<dbReference type="PANTHER" id="PTHR10540:SF7">
    <property type="entry name" value="26S PROTEASOME NON-ATPASE REGULATORY SUBUNIT 7"/>
    <property type="match status" value="1"/>
</dbReference>
<dbReference type="GO" id="GO:0005838">
    <property type="term" value="C:proteasome regulatory particle"/>
    <property type="evidence" value="ECO:0007669"/>
    <property type="project" value="InterPro"/>
</dbReference>